<sequence length="129" mass="15591">MAICVNDFFRKKLKRRYGDKLQKYIDFAMNKVFKNKEKISYDFFSESLGILTDIDKNNEIADDKKAYVINRKMYISDWAMKQNKDVLMHIVIHEIIHILNPEYTEEKVIEETDKKFSKLRNLSEWKVFL</sequence>
<accession>A0A173RDN3</accession>
<dbReference type="AlphaFoldDB" id="A0A173RDN3"/>
<name>A0A173RDN3_9FIRM</name>
<reference evidence="1 2" key="1">
    <citation type="submission" date="2015-09" db="EMBL/GenBank/DDBJ databases">
        <authorList>
            <consortium name="Pathogen Informatics"/>
        </authorList>
    </citation>
    <scope>NUCLEOTIDE SEQUENCE [LARGE SCALE GENOMIC DNA]</scope>
    <source>
        <strain evidence="1 2">2789STDY5834961</strain>
    </source>
</reference>
<evidence type="ECO:0000313" key="1">
    <source>
        <dbReference type="EMBL" id="CUM75915.1"/>
    </source>
</evidence>
<dbReference type="RefSeq" id="WP_055213446.1">
    <property type="nucleotide sequence ID" value="NZ_CYXO01000002.1"/>
</dbReference>
<evidence type="ECO:0000313" key="2">
    <source>
        <dbReference type="Proteomes" id="UP000095597"/>
    </source>
</evidence>
<gene>
    <name evidence="1" type="ORF">ERS852573_00395</name>
</gene>
<dbReference type="EMBL" id="CYXO01000002">
    <property type="protein sequence ID" value="CUM75915.1"/>
    <property type="molecule type" value="Genomic_DNA"/>
</dbReference>
<proteinExistence type="predicted"/>
<protein>
    <submittedName>
        <fullName evidence="1">Uncharacterized protein</fullName>
    </submittedName>
</protein>
<organism evidence="1 2">
    <name type="scientific">Dorea longicatena</name>
    <dbReference type="NCBI Taxonomy" id="88431"/>
    <lineage>
        <taxon>Bacteria</taxon>
        <taxon>Bacillati</taxon>
        <taxon>Bacillota</taxon>
        <taxon>Clostridia</taxon>
        <taxon>Lachnospirales</taxon>
        <taxon>Lachnospiraceae</taxon>
        <taxon>Dorea</taxon>
    </lineage>
</organism>
<dbReference type="Proteomes" id="UP000095597">
    <property type="component" value="Unassembled WGS sequence"/>
</dbReference>